<keyword evidence="2" id="KW-0812">Transmembrane</keyword>
<feature type="compositionally biased region" description="Low complexity" evidence="1">
    <location>
        <begin position="433"/>
        <end position="484"/>
    </location>
</feature>
<organism evidence="4 5">
    <name type="scientific">Pseudonocardia eucalypti</name>
    <dbReference type="NCBI Taxonomy" id="648755"/>
    <lineage>
        <taxon>Bacteria</taxon>
        <taxon>Bacillati</taxon>
        <taxon>Actinomycetota</taxon>
        <taxon>Actinomycetes</taxon>
        <taxon>Pseudonocardiales</taxon>
        <taxon>Pseudonocardiaceae</taxon>
        <taxon>Pseudonocardia</taxon>
    </lineage>
</organism>
<sequence>MTLVLRYAARSDRGLVRQNNQDSVYAGPRLLALADGMGGHAAGEEASKAVISALVPLDDDEPGDDLLAELHAATEEGNAAITSLITEQPDLEGMGTTLTAILFAGSRLGMVHIGDSRAYLLRDSGLTQITKDDTFVQSLVDEGRITEDEIHTHPQRSLLLRAITGHDLDPSLTVREARAADRYLLCSDGLSGVVSHETLHETLAAIPDPRLCADRLIELALRGGGPDNVTVIVADVVDIDFGEDAPIVGGAAGDGSEANNTPPDSAAARAAVTTLPKVAPRRIEPTQPIPVTQGKGRAAKVGLSVLVALILLVGGAVLARLWVMQQYYVGADDDRLVIFQGVRGSVLGLKLQRVAEGSCPQRQAGCTELRLSDLNESARSAVQEGIISGEGIDGARATVRRLRSDEVLPVCPPEPVLNNNPGNPNDPPGPIGGAPSAGAPSTGAGPSAAPNAGPNNSAANGAATGQRPNPNNPNAANPGPNGQPTADGAAGTDPSAEDTELSPQRLEPGKTCRPAG</sequence>
<dbReference type="SMART" id="SM00332">
    <property type="entry name" value="PP2Cc"/>
    <property type="match status" value="1"/>
</dbReference>
<evidence type="ECO:0000256" key="2">
    <source>
        <dbReference type="SAM" id="Phobius"/>
    </source>
</evidence>
<dbReference type="CDD" id="cd00143">
    <property type="entry name" value="PP2Cc"/>
    <property type="match status" value="1"/>
</dbReference>
<keyword evidence="2" id="KW-0472">Membrane</keyword>
<dbReference type="EMBL" id="BAABJP010000001">
    <property type="protein sequence ID" value="GAA5144236.1"/>
    <property type="molecule type" value="Genomic_DNA"/>
</dbReference>
<dbReference type="Gene3D" id="3.60.40.10">
    <property type="entry name" value="PPM-type phosphatase domain"/>
    <property type="match status" value="1"/>
</dbReference>
<evidence type="ECO:0000259" key="3">
    <source>
        <dbReference type="PROSITE" id="PS51746"/>
    </source>
</evidence>
<keyword evidence="2" id="KW-1133">Transmembrane helix</keyword>
<feature type="domain" description="PPM-type phosphatase" evidence="3">
    <location>
        <begin position="6"/>
        <end position="236"/>
    </location>
</feature>
<dbReference type="InterPro" id="IPR036457">
    <property type="entry name" value="PPM-type-like_dom_sf"/>
</dbReference>
<evidence type="ECO:0000313" key="4">
    <source>
        <dbReference type="EMBL" id="GAA5144236.1"/>
    </source>
</evidence>
<dbReference type="SMART" id="SM00331">
    <property type="entry name" value="PP2C_SIG"/>
    <property type="match status" value="1"/>
</dbReference>
<dbReference type="InterPro" id="IPR001932">
    <property type="entry name" value="PPM-type_phosphatase-like_dom"/>
</dbReference>
<dbReference type="PANTHER" id="PTHR47992">
    <property type="entry name" value="PROTEIN PHOSPHATASE"/>
    <property type="match status" value="1"/>
</dbReference>
<reference evidence="5" key="1">
    <citation type="journal article" date="2019" name="Int. J. Syst. Evol. Microbiol.">
        <title>The Global Catalogue of Microorganisms (GCM) 10K type strain sequencing project: providing services to taxonomists for standard genome sequencing and annotation.</title>
        <authorList>
            <consortium name="The Broad Institute Genomics Platform"/>
            <consortium name="The Broad Institute Genome Sequencing Center for Infectious Disease"/>
            <person name="Wu L."/>
            <person name="Ma J."/>
        </authorList>
    </citation>
    <scope>NUCLEOTIDE SEQUENCE [LARGE SCALE GENOMIC DNA]</scope>
    <source>
        <strain evidence="5">JCM 18303</strain>
    </source>
</reference>
<feature type="transmembrane region" description="Helical" evidence="2">
    <location>
        <begin position="301"/>
        <end position="323"/>
    </location>
</feature>
<accession>A0ABP9PIJ7</accession>
<dbReference type="InterPro" id="IPR015655">
    <property type="entry name" value="PP2C"/>
</dbReference>
<dbReference type="SUPFAM" id="SSF81606">
    <property type="entry name" value="PP2C-like"/>
    <property type="match status" value="1"/>
</dbReference>
<feature type="region of interest" description="Disordered" evidence="1">
    <location>
        <begin position="409"/>
        <end position="516"/>
    </location>
</feature>
<dbReference type="PROSITE" id="PS51746">
    <property type="entry name" value="PPM_2"/>
    <property type="match status" value="1"/>
</dbReference>
<evidence type="ECO:0000256" key="1">
    <source>
        <dbReference type="SAM" id="MobiDB-lite"/>
    </source>
</evidence>
<dbReference type="RefSeq" id="WP_185058341.1">
    <property type="nucleotide sequence ID" value="NZ_BAABJP010000001.1"/>
</dbReference>
<keyword evidence="5" id="KW-1185">Reference proteome</keyword>
<gene>
    <name evidence="4" type="ORF">GCM10023321_00140</name>
</gene>
<comment type="caution">
    <text evidence="4">The sequence shown here is derived from an EMBL/GenBank/DDBJ whole genome shotgun (WGS) entry which is preliminary data.</text>
</comment>
<evidence type="ECO:0000313" key="5">
    <source>
        <dbReference type="Proteomes" id="UP001428817"/>
    </source>
</evidence>
<name>A0ABP9PIJ7_9PSEU</name>
<proteinExistence type="predicted"/>
<protein>
    <submittedName>
        <fullName evidence="4">Protein phosphatase 2C domain-containing protein</fullName>
    </submittedName>
</protein>
<dbReference type="Proteomes" id="UP001428817">
    <property type="component" value="Unassembled WGS sequence"/>
</dbReference>
<dbReference type="Pfam" id="PF13672">
    <property type="entry name" value="PP2C_2"/>
    <property type="match status" value="1"/>
</dbReference>